<keyword evidence="3" id="KW-1185">Reference proteome</keyword>
<dbReference type="EMBL" id="JADYXP020000010">
    <property type="protein sequence ID" value="KAL0115815.1"/>
    <property type="molecule type" value="Genomic_DNA"/>
</dbReference>
<dbReference type="AlphaFoldDB" id="A0AAW2FPF5"/>
<evidence type="ECO:0000256" key="1">
    <source>
        <dbReference type="SAM" id="MobiDB-lite"/>
    </source>
</evidence>
<proteinExistence type="predicted"/>
<dbReference type="Proteomes" id="UP001430953">
    <property type="component" value="Unassembled WGS sequence"/>
</dbReference>
<evidence type="ECO:0000313" key="3">
    <source>
        <dbReference type="Proteomes" id="UP001430953"/>
    </source>
</evidence>
<organism evidence="2 3">
    <name type="scientific">Cardiocondyla obscurior</name>
    <dbReference type="NCBI Taxonomy" id="286306"/>
    <lineage>
        <taxon>Eukaryota</taxon>
        <taxon>Metazoa</taxon>
        <taxon>Ecdysozoa</taxon>
        <taxon>Arthropoda</taxon>
        <taxon>Hexapoda</taxon>
        <taxon>Insecta</taxon>
        <taxon>Pterygota</taxon>
        <taxon>Neoptera</taxon>
        <taxon>Endopterygota</taxon>
        <taxon>Hymenoptera</taxon>
        <taxon>Apocrita</taxon>
        <taxon>Aculeata</taxon>
        <taxon>Formicoidea</taxon>
        <taxon>Formicidae</taxon>
        <taxon>Myrmicinae</taxon>
        <taxon>Cardiocondyla</taxon>
    </lineage>
</organism>
<name>A0AAW2FPF5_9HYME</name>
<comment type="caution">
    <text evidence="2">The sequence shown here is derived from an EMBL/GenBank/DDBJ whole genome shotgun (WGS) entry which is preliminary data.</text>
</comment>
<feature type="region of interest" description="Disordered" evidence="1">
    <location>
        <begin position="1"/>
        <end position="35"/>
    </location>
</feature>
<protein>
    <submittedName>
        <fullName evidence="2">Uncharacterized protein</fullName>
    </submittedName>
</protein>
<gene>
    <name evidence="2" type="ORF">PUN28_010990</name>
</gene>
<evidence type="ECO:0000313" key="2">
    <source>
        <dbReference type="EMBL" id="KAL0115815.1"/>
    </source>
</evidence>
<accession>A0AAW2FPF5</accession>
<sequence>MHRHRDSTTEPVAQTRSSRRLRHVPSGPENKNQSCMGTYWNNDEMTLESGTAETHVTIPDMRVALCIQQFIRSRLYPIALQLMLRNNSFI</sequence>
<reference evidence="2 3" key="1">
    <citation type="submission" date="2023-03" db="EMBL/GenBank/DDBJ databases">
        <title>High recombination rates correlate with genetic variation in Cardiocondyla obscurior ants.</title>
        <authorList>
            <person name="Errbii M."/>
        </authorList>
    </citation>
    <scope>NUCLEOTIDE SEQUENCE [LARGE SCALE GENOMIC DNA]</scope>
    <source>
        <strain evidence="2">Alpha-2009</strain>
        <tissue evidence="2">Whole body</tissue>
    </source>
</reference>